<dbReference type="Proteomes" id="UP000737391">
    <property type="component" value="Unassembled WGS sequence"/>
</dbReference>
<keyword evidence="2" id="KW-1185">Reference proteome</keyword>
<evidence type="ECO:0000313" key="2">
    <source>
        <dbReference type="Proteomes" id="UP000737391"/>
    </source>
</evidence>
<gene>
    <name evidence="1" type="ORF">FAGAP_11854</name>
</gene>
<dbReference type="OrthoDB" id="648861at2759"/>
<protein>
    <submittedName>
        <fullName evidence="1">C6 finger domain containing protein</fullName>
    </submittedName>
</protein>
<organism evidence="1 2">
    <name type="scientific">Fusarium agapanthi</name>
    <dbReference type="NCBI Taxonomy" id="1803897"/>
    <lineage>
        <taxon>Eukaryota</taxon>
        <taxon>Fungi</taxon>
        <taxon>Dikarya</taxon>
        <taxon>Ascomycota</taxon>
        <taxon>Pezizomycotina</taxon>
        <taxon>Sordariomycetes</taxon>
        <taxon>Hypocreomycetidae</taxon>
        <taxon>Hypocreales</taxon>
        <taxon>Nectriaceae</taxon>
        <taxon>Fusarium</taxon>
        <taxon>Fusarium fujikuroi species complex</taxon>
    </lineage>
</organism>
<reference evidence="1" key="1">
    <citation type="submission" date="2020-01" db="EMBL/GenBank/DDBJ databases">
        <title>Identification and distribution of gene clusters putatively required for synthesis of sphingolipid metabolism inhibitors in phylogenetically diverse species of the filamentous fungus Fusarium.</title>
        <authorList>
            <person name="Kim H.-S."/>
            <person name="Busman M."/>
            <person name="Brown D.W."/>
            <person name="Divon H."/>
            <person name="Uhlig S."/>
            <person name="Proctor R.H."/>
        </authorList>
    </citation>
    <scope>NUCLEOTIDE SEQUENCE</scope>
    <source>
        <strain evidence="1">NRRL 31653</strain>
    </source>
</reference>
<sequence>MSALLGLDKLLEWDSIRDSITTSHDIEDHILNSFNTTTCAIQQDLIGVECSSISPKMDDWLAAIILLAWTHVLRDRVEHDSGCLFPTEFADTIITCSHDWNWYSRKLLSLFNSLDSKASHLSGPTLLSSTALQVVSQYPIQMISYDYEESKYRRDSLGEDEDFQLLSQSPLSEVSEHGDSGIVVPAKSPCDVKEIVLCSQPPSGT</sequence>
<dbReference type="EMBL" id="LUFC02001159">
    <property type="protein sequence ID" value="KAF4483380.1"/>
    <property type="molecule type" value="Genomic_DNA"/>
</dbReference>
<evidence type="ECO:0000313" key="1">
    <source>
        <dbReference type="EMBL" id="KAF4483380.1"/>
    </source>
</evidence>
<name>A0A9P5B053_9HYPO</name>
<accession>A0A9P5B053</accession>
<proteinExistence type="predicted"/>
<dbReference type="AlphaFoldDB" id="A0A9P5B053"/>
<comment type="caution">
    <text evidence="1">The sequence shown here is derived from an EMBL/GenBank/DDBJ whole genome shotgun (WGS) entry which is preliminary data.</text>
</comment>